<name>A0ABV4BD73_9GAMM</name>
<accession>A0ABV4BD73</accession>
<dbReference type="SMART" id="SM00331">
    <property type="entry name" value="PP2C_SIG"/>
    <property type="match status" value="1"/>
</dbReference>
<dbReference type="InterPro" id="IPR015655">
    <property type="entry name" value="PP2C"/>
</dbReference>
<dbReference type="InterPro" id="IPR001932">
    <property type="entry name" value="PPM-type_phosphatase-like_dom"/>
</dbReference>
<proteinExistence type="predicted"/>
<keyword evidence="3" id="KW-1185">Reference proteome</keyword>
<comment type="caution">
    <text evidence="2">The sequence shown here is derived from an EMBL/GenBank/DDBJ whole genome shotgun (WGS) entry which is preliminary data.</text>
</comment>
<dbReference type="InterPro" id="IPR036457">
    <property type="entry name" value="PPM-type-like_dom_sf"/>
</dbReference>
<dbReference type="SUPFAM" id="SSF81606">
    <property type="entry name" value="PP2C-like"/>
    <property type="match status" value="1"/>
</dbReference>
<organism evidence="2 3">
    <name type="scientific">Thioalkalicoccus limnaeus</name>
    <dbReference type="NCBI Taxonomy" id="120681"/>
    <lineage>
        <taxon>Bacteria</taxon>
        <taxon>Pseudomonadati</taxon>
        <taxon>Pseudomonadota</taxon>
        <taxon>Gammaproteobacteria</taxon>
        <taxon>Chromatiales</taxon>
        <taxon>Chromatiaceae</taxon>
        <taxon>Thioalkalicoccus</taxon>
    </lineage>
</organism>
<gene>
    <name evidence="2" type="ORF">ABC977_08630</name>
</gene>
<dbReference type="Proteomes" id="UP001564408">
    <property type="component" value="Unassembled WGS sequence"/>
</dbReference>
<evidence type="ECO:0000313" key="3">
    <source>
        <dbReference type="Proteomes" id="UP001564408"/>
    </source>
</evidence>
<dbReference type="RefSeq" id="WP_369666853.1">
    <property type="nucleotide sequence ID" value="NZ_JBDKXB010000008.1"/>
</dbReference>
<dbReference type="PROSITE" id="PS51746">
    <property type="entry name" value="PPM_2"/>
    <property type="match status" value="1"/>
</dbReference>
<dbReference type="Gene3D" id="3.60.40.10">
    <property type="entry name" value="PPM-type phosphatase domain"/>
    <property type="match status" value="1"/>
</dbReference>
<evidence type="ECO:0000313" key="2">
    <source>
        <dbReference type="EMBL" id="MEY6432467.1"/>
    </source>
</evidence>
<dbReference type="SMART" id="SM00332">
    <property type="entry name" value="PP2Cc"/>
    <property type="match status" value="1"/>
</dbReference>
<dbReference type="CDD" id="cd00143">
    <property type="entry name" value="PP2Cc"/>
    <property type="match status" value="1"/>
</dbReference>
<dbReference type="EMBL" id="JBDKXB010000008">
    <property type="protein sequence ID" value="MEY6432467.1"/>
    <property type="molecule type" value="Genomic_DNA"/>
</dbReference>
<sequence>MQRFDVDYVWRTDRGRVRTRNEDAVAVEPQLGLIVVADGIGGAQAGHVASQLATEAIVDYFRRRRSTSSIGKRLLVQVDEAVREANRRIWELGQAKRECRGMGTTVVMGLVSEDGLIYAYVGDSRLYRWRDNQIRLITRDHSLIQDAVEQGFFRSLDEARRHGVGANLLTRALGTYPDTLVASGCEDLQDGDIYLFCTDGLSNMVPDDWLRQLFDVVGERLEPAADALVQLACDRGGRDNITLALLRIRASDGRIPPSSTS</sequence>
<feature type="domain" description="PPM-type phosphatase" evidence="1">
    <location>
        <begin position="7"/>
        <end position="248"/>
    </location>
</feature>
<reference evidence="2 3" key="1">
    <citation type="submission" date="2024-05" db="EMBL/GenBank/DDBJ databases">
        <title>Genome Sequence and Characterization of the New Strain Purple Sulfur Bacterium of Genus Thioalkalicoccus.</title>
        <authorList>
            <person name="Bryantseva I.A."/>
            <person name="Kyndt J.A."/>
            <person name="Imhoff J.F."/>
        </authorList>
    </citation>
    <scope>NUCLEOTIDE SEQUENCE [LARGE SCALE GENOMIC DNA]</scope>
    <source>
        <strain evidence="2 3">Um2</strain>
    </source>
</reference>
<dbReference type="Pfam" id="PF13672">
    <property type="entry name" value="PP2C_2"/>
    <property type="match status" value="1"/>
</dbReference>
<protein>
    <submittedName>
        <fullName evidence="2">PP2C family serine/threonine-protein phosphatase</fullName>
    </submittedName>
</protein>
<evidence type="ECO:0000259" key="1">
    <source>
        <dbReference type="PROSITE" id="PS51746"/>
    </source>
</evidence>
<dbReference type="PANTHER" id="PTHR47992">
    <property type="entry name" value="PROTEIN PHOSPHATASE"/>
    <property type="match status" value="1"/>
</dbReference>